<dbReference type="GO" id="GO:0003887">
    <property type="term" value="F:DNA-directed DNA polymerase activity"/>
    <property type="evidence" value="ECO:0007669"/>
    <property type="project" value="UniProtKB-KW"/>
</dbReference>
<sequence length="821" mass="93015">MPQSLRSWVLHQPETRYEEDPVRQLVRAAHLPLDVNLQGAPLHLEGNHKLLSLRGLYQNQECTFNPEWKIPEFNDIFVKEIIKDYIPSRKWKLLLPAKLYVPSAHYFGHNRAIKNKYNKAESLHQLLCLKYLHELYKQGILYLREDNHHWKVRGPLYSWEVSALRDNGECGIKLRGRGYPSFPRSGKCSNVGPIKPLSGVHMGSDASGGKMGNEAPTKARSDERGTPILLHGPGNSVWRSSTLSNSRGRSTSRYTTSTNHSRPQNSGLKEAGTKGTTPNSQNLLEPRVLSGGGSLATVQQIETSKAQPSLQRGSTSTDPPCRDKLQHGAYTSSRCRHNSAFTSTAECSCTEQQHSIRCNGRIPDRVTGGIFLVDKSPRNTREARLVVDFSQFSRWPNKVQWPSFASPNLRALSELLPPGMSWVSLDVSAAFYHIPVNPAAASLLLVGIPGLPRDDPHLWELPESIFRDLYLHGRDELLLLLHQRGEQRLPRRTLGFRKIPMGIGLSPFLLSLFSSILVQFARREFVDLFAFSYMDDLVLGARTETHLASCCDSLLYFFREMGIKINEEKTRFTGTSLFFLGLHIRDIGILPQEEKSERVIALLEAIDTRIEYDFKIIQRLIGHLAYLAPFTRPGYPLLMPLYHACNLKRNYRFDMFYKYALIYWYSKLYPVRKNPQGFAQVFVDATPTSIAYIDYQTRSIQSASIPACPIHVAELMAVCWAKMETGASIIATDNTIALSKKFTKFPWELACLANALLIYTRLIYIRSKENPADLPSRGIHYILPYPQVKHAGEPQVNHLNLKVFPTSPPQHTPSQVRFLTV</sequence>
<evidence type="ECO:0000256" key="16">
    <source>
        <dbReference type="ARBA" id="ARBA00022932"/>
    </source>
</evidence>
<dbReference type="PANTHER" id="PTHR33050:SF7">
    <property type="entry name" value="RIBONUCLEASE H"/>
    <property type="match status" value="1"/>
</dbReference>
<evidence type="ECO:0000313" key="21">
    <source>
        <dbReference type="EMBL" id="QWY26513.1"/>
    </source>
</evidence>
<organismHost>
    <name type="scientific">Homo sapiens</name>
    <name type="common">Human</name>
    <dbReference type="NCBI Taxonomy" id="9606"/>
</organismHost>
<name>A0A8F3HSR7_HBV</name>
<evidence type="ECO:0000256" key="17">
    <source>
        <dbReference type="ARBA" id="ARBA00023125"/>
    </source>
</evidence>
<dbReference type="EC" id="2.7.7.7" evidence="4"/>
<evidence type="ECO:0000259" key="20">
    <source>
        <dbReference type="PROSITE" id="PS50878"/>
    </source>
</evidence>
<dbReference type="InterPro" id="IPR043502">
    <property type="entry name" value="DNA/RNA_pol_sf"/>
</dbReference>
<dbReference type="InterPro" id="IPR000477">
    <property type="entry name" value="RT_dom"/>
</dbReference>
<proteinExistence type="inferred from homology"/>
<accession>A0A8F3HSR7</accession>
<evidence type="ECO:0000256" key="8">
    <source>
        <dbReference type="ARBA" id="ARBA00022695"/>
    </source>
</evidence>
<dbReference type="InterPro" id="IPR043128">
    <property type="entry name" value="Rev_trsase/Diguanyl_cyclase"/>
</dbReference>
<keyword evidence="12" id="KW-0255">Endonuclease</keyword>
<dbReference type="GO" id="GO:0003677">
    <property type="term" value="F:DNA binding"/>
    <property type="evidence" value="ECO:0007669"/>
    <property type="project" value="UniProtKB-KW"/>
</dbReference>
<feature type="domain" description="Reverse transcriptase" evidence="20">
    <location>
        <begin position="354"/>
        <end position="584"/>
    </location>
</feature>
<dbReference type="Pfam" id="PF00242">
    <property type="entry name" value="DNA_pol_viral_N"/>
    <property type="match status" value="1"/>
</dbReference>
<dbReference type="SUPFAM" id="SSF56672">
    <property type="entry name" value="DNA/RNA polymerases"/>
    <property type="match status" value="1"/>
</dbReference>
<evidence type="ECO:0000256" key="9">
    <source>
        <dbReference type="ARBA" id="ARBA00022705"/>
    </source>
</evidence>
<evidence type="ECO:0000256" key="3">
    <source>
        <dbReference type="ARBA" id="ARBA00012180"/>
    </source>
</evidence>
<keyword evidence="16" id="KW-0239">DNA-directed DNA polymerase</keyword>
<dbReference type="GO" id="GO:0046872">
    <property type="term" value="F:metal ion binding"/>
    <property type="evidence" value="ECO:0007669"/>
    <property type="project" value="UniProtKB-KW"/>
</dbReference>
<dbReference type="Pfam" id="PF00336">
    <property type="entry name" value="DNA_pol_viral_C"/>
    <property type="match status" value="1"/>
</dbReference>
<evidence type="ECO:0000256" key="19">
    <source>
        <dbReference type="SAM" id="MobiDB-lite"/>
    </source>
</evidence>
<dbReference type="EMBL" id="MZ244219">
    <property type="protein sequence ID" value="QWY26513.1"/>
    <property type="molecule type" value="Genomic_DNA"/>
</dbReference>
<feature type="compositionally biased region" description="Polar residues" evidence="19">
    <location>
        <begin position="274"/>
        <end position="283"/>
    </location>
</feature>
<feature type="region of interest" description="Disordered" evidence="19">
    <location>
        <begin position="193"/>
        <end position="288"/>
    </location>
</feature>
<keyword evidence="18" id="KW-0511">Multifunctional enzyme</keyword>
<evidence type="ECO:0000256" key="15">
    <source>
        <dbReference type="ARBA" id="ARBA00022918"/>
    </source>
</evidence>
<evidence type="ECO:0000256" key="14">
    <source>
        <dbReference type="ARBA" id="ARBA00022842"/>
    </source>
</evidence>
<dbReference type="PANTHER" id="PTHR33050">
    <property type="entry name" value="REVERSE TRANSCRIPTASE DOMAIN-CONTAINING PROTEIN"/>
    <property type="match status" value="1"/>
</dbReference>
<keyword evidence="11" id="KW-0479">Metal-binding</keyword>
<protein>
    <recommendedName>
        <fullName evidence="6">Protein P</fullName>
        <ecNumber evidence="5">2.7.7.49</ecNumber>
        <ecNumber evidence="4">2.7.7.7</ecNumber>
        <ecNumber evidence="3">3.1.26.4</ecNumber>
    </recommendedName>
</protein>
<evidence type="ECO:0000256" key="4">
    <source>
        <dbReference type="ARBA" id="ARBA00012417"/>
    </source>
</evidence>
<comment type="catalytic activity">
    <reaction evidence="1">
        <text>Endonucleolytic cleavage to 5'-phosphomonoester.</text>
        <dbReference type="EC" id="3.1.26.4"/>
    </reaction>
</comment>
<evidence type="ECO:0000256" key="2">
    <source>
        <dbReference type="ARBA" id="ARBA00007994"/>
    </source>
</evidence>
<evidence type="ECO:0000256" key="12">
    <source>
        <dbReference type="ARBA" id="ARBA00022759"/>
    </source>
</evidence>
<feature type="region of interest" description="Disordered" evidence="19">
    <location>
        <begin position="303"/>
        <end position="323"/>
    </location>
</feature>
<keyword evidence="9" id="KW-0235">DNA replication</keyword>
<feature type="compositionally biased region" description="Polar residues" evidence="19">
    <location>
        <begin position="303"/>
        <end position="318"/>
    </location>
</feature>
<dbReference type="GO" id="GO:0004523">
    <property type="term" value="F:RNA-DNA hybrid ribonuclease activity"/>
    <property type="evidence" value="ECO:0007669"/>
    <property type="project" value="UniProtKB-EC"/>
</dbReference>
<evidence type="ECO:0000256" key="5">
    <source>
        <dbReference type="ARBA" id="ARBA00012493"/>
    </source>
</evidence>
<dbReference type="EC" id="2.7.7.49" evidence="5"/>
<evidence type="ECO:0000256" key="10">
    <source>
        <dbReference type="ARBA" id="ARBA00022722"/>
    </source>
</evidence>
<dbReference type="InterPro" id="IPR000201">
    <property type="entry name" value="DNApol_viral_N"/>
</dbReference>
<dbReference type="GO" id="GO:0006260">
    <property type="term" value="P:DNA replication"/>
    <property type="evidence" value="ECO:0007669"/>
    <property type="project" value="UniProtKB-KW"/>
</dbReference>
<evidence type="ECO:0000256" key="1">
    <source>
        <dbReference type="ARBA" id="ARBA00000077"/>
    </source>
</evidence>
<evidence type="ECO:0000256" key="11">
    <source>
        <dbReference type="ARBA" id="ARBA00022723"/>
    </source>
</evidence>
<keyword evidence="8" id="KW-0548">Nucleotidyltransferase</keyword>
<evidence type="ECO:0000256" key="6">
    <source>
        <dbReference type="ARBA" id="ARBA00021149"/>
    </source>
</evidence>
<reference evidence="21" key="2">
    <citation type="submission" date="2021-04" db="EMBL/GenBank/DDBJ databases">
        <authorList>
            <person name="Chen X."/>
            <person name="Shi M."/>
            <person name="Wu W."/>
        </authorList>
    </citation>
    <scope>NUCLEOTIDE SEQUENCE</scope>
    <source>
        <strain evidence="21">Cxx14</strain>
    </source>
</reference>
<comment type="similarity">
    <text evidence="2">Belongs to the hepadnaviridae P protein family.</text>
</comment>
<keyword evidence="14" id="KW-0460">Magnesium</keyword>
<organismHost>
    <name type="scientific">Pan troglodytes</name>
    <name type="common">Chimpanzee</name>
    <dbReference type="NCBI Taxonomy" id="9598"/>
</organismHost>
<evidence type="ECO:0000256" key="18">
    <source>
        <dbReference type="ARBA" id="ARBA00023268"/>
    </source>
</evidence>
<organism evidence="21">
    <name type="scientific">Hepatitis B virus</name>
    <name type="common">HBV</name>
    <dbReference type="NCBI Taxonomy" id="10407"/>
    <lineage>
        <taxon>Viruses</taxon>
        <taxon>Riboviria</taxon>
        <taxon>Pararnavirae</taxon>
        <taxon>Artverviricota</taxon>
        <taxon>Revtraviricetes</taxon>
        <taxon>Blubervirales</taxon>
        <taxon>Hepadnaviridae</taxon>
        <taxon>Orthohepadnavirus</taxon>
        <taxon>Orthohepadnavirus hominoidei</taxon>
    </lineage>
</organism>
<dbReference type="Gene3D" id="3.30.70.270">
    <property type="match status" value="1"/>
</dbReference>
<keyword evidence="10" id="KW-0540">Nuclease</keyword>
<evidence type="ECO:0000256" key="7">
    <source>
        <dbReference type="ARBA" id="ARBA00022679"/>
    </source>
</evidence>
<dbReference type="GO" id="GO:0003964">
    <property type="term" value="F:RNA-directed DNA polymerase activity"/>
    <property type="evidence" value="ECO:0007669"/>
    <property type="project" value="UniProtKB-KW"/>
</dbReference>
<reference evidence="21" key="1">
    <citation type="journal article" date="2021" name="Viruses">
        <title>Discovery and Characterization of Actively Replicating DNA and Retro-Transcribing Viruses in Lower Vertebrate Hosts Based on RNA Sequencing.</title>
        <authorList>
            <person name="Chen X.X."/>
            <person name="Wu W.C."/>
            <person name="Shi M."/>
        </authorList>
    </citation>
    <scope>NUCLEOTIDE SEQUENCE</scope>
    <source>
        <strain evidence="21">Cxx14</strain>
    </source>
</reference>
<evidence type="ECO:0000256" key="13">
    <source>
        <dbReference type="ARBA" id="ARBA00022801"/>
    </source>
</evidence>
<keyword evidence="17" id="KW-0238">DNA-binding</keyword>
<dbReference type="PROSITE" id="PS50878">
    <property type="entry name" value="RT_POL"/>
    <property type="match status" value="1"/>
</dbReference>
<dbReference type="InterPro" id="IPR001462">
    <property type="entry name" value="DNApol_viral_C"/>
</dbReference>
<dbReference type="EC" id="3.1.26.4" evidence="3"/>
<keyword evidence="7" id="KW-0808">Transferase</keyword>
<dbReference type="Pfam" id="PF00078">
    <property type="entry name" value="RVT_1"/>
    <property type="match status" value="1"/>
</dbReference>
<keyword evidence="15" id="KW-0695">RNA-directed DNA polymerase</keyword>
<dbReference type="InterPro" id="IPR052055">
    <property type="entry name" value="Hepadnavirus_pol/RT"/>
</dbReference>
<feature type="compositionally biased region" description="Low complexity" evidence="19">
    <location>
        <begin position="244"/>
        <end position="262"/>
    </location>
</feature>
<keyword evidence="13" id="KW-0378">Hydrolase</keyword>